<evidence type="ECO:0000259" key="4">
    <source>
        <dbReference type="Pfam" id="PF03328"/>
    </source>
</evidence>
<evidence type="ECO:0000313" key="5">
    <source>
        <dbReference type="EMBL" id="SUZ49817.1"/>
    </source>
</evidence>
<keyword evidence="3" id="KW-0456">Lyase</keyword>
<dbReference type="Pfam" id="PF03328">
    <property type="entry name" value="HpcH_HpaI"/>
    <property type="match status" value="1"/>
</dbReference>
<dbReference type="SUPFAM" id="SSF51621">
    <property type="entry name" value="Phosphoenolpyruvate/pyruvate domain"/>
    <property type="match status" value="1"/>
</dbReference>
<dbReference type="InterPro" id="IPR040442">
    <property type="entry name" value="Pyrv_kinase-like_dom_sf"/>
</dbReference>
<comment type="similarity">
    <text evidence="1">Belongs to the HpcH/HpaI aldolase family.</text>
</comment>
<dbReference type="GO" id="GO:0005737">
    <property type="term" value="C:cytoplasm"/>
    <property type="evidence" value="ECO:0007669"/>
    <property type="project" value="TreeGrafter"/>
</dbReference>
<evidence type="ECO:0000256" key="1">
    <source>
        <dbReference type="ARBA" id="ARBA00005568"/>
    </source>
</evidence>
<sequence length="281" mass="30442">MRATRIVLSVATCAMVVLSAVSNAEAQRMYNTAKQKVLSGQQIVGGTVDTPDPQIYCAMANAGFDFIWIEMQHSPLSYQDVARMIWACKDAPAIPFIRVPDATEGDIQKATDIGALGIIVPMVITPEEMENAVQWAKYPPMGIRSQGGGQYRAIWGNDYRQTANDNIMIIAMIEQLEGVEQANAIASVTGVDAIFAASSDLGSFSGRRQGDPEYERMITKIKDDTLGADKVLGGPSAWRDREGFLFFQAPGTTTFIRNGVRAMLADAPEGVAAIEGTEPRD</sequence>
<dbReference type="GO" id="GO:0016832">
    <property type="term" value="F:aldehyde-lyase activity"/>
    <property type="evidence" value="ECO:0007669"/>
    <property type="project" value="TreeGrafter"/>
</dbReference>
<organism evidence="5">
    <name type="scientific">marine metagenome</name>
    <dbReference type="NCBI Taxonomy" id="408172"/>
    <lineage>
        <taxon>unclassified sequences</taxon>
        <taxon>metagenomes</taxon>
        <taxon>ecological metagenomes</taxon>
    </lineage>
</organism>
<gene>
    <name evidence="5" type="ORF">METZ01_LOCUS2671</name>
</gene>
<keyword evidence="2" id="KW-0479">Metal-binding</keyword>
<evidence type="ECO:0000256" key="2">
    <source>
        <dbReference type="ARBA" id="ARBA00022723"/>
    </source>
</evidence>
<reference evidence="5" key="1">
    <citation type="submission" date="2018-05" db="EMBL/GenBank/DDBJ databases">
        <authorList>
            <person name="Lanie J.A."/>
            <person name="Ng W.-L."/>
            <person name="Kazmierczak K.M."/>
            <person name="Andrzejewski T.M."/>
            <person name="Davidsen T.M."/>
            <person name="Wayne K.J."/>
            <person name="Tettelin H."/>
            <person name="Glass J.I."/>
            <person name="Rusch D."/>
            <person name="Podicherti R."/>
            <person name="Tsui H.-C.T."/>
            <person name="Winkler M.E."/>
        </authorList>
    </citation>
    <scope>NUCLEOTIDE SEQUENCE</scope>
</reference>
<dbReference type="Gene3D" id="3.20.20.60">
    <property type="entry name" value="Phosphoenolpyruvate-binding domains"/>
    <property type="match status" value="1"/>
</dbReference>
<dbReference type="PANTHER" id="PTHR30502:SF0">
    <property type="entry name" value="PHOSPHOENOLPYRUVATE CARBOXYLASE FAMILY PROTEIN"/>
    <property type="match status" value="1"/>
</dbReference>
<accession>A0A381N5P2</accession>
<name>A0A381N5P2_9ZZZZ</name>
<dbReference type="EMBL" id="UINC01000137">
    <property type="protein sequence ID" value="SUZ49817.1"/>
    <property type="molecule type" value="Genomic_DNA"/>
</dbReference>
<feature type="domain" description="HpcH/HpaI aldolase/citrate lyase" evidence="4">
    <location>
        <begin position="53"/>
        <end position="203"/>
    </location>
</feature>
<protein>
    <recommendedName>
        <fullName evidence="4">HpcH/HpaI aldolase/citrate lyase domain-containing protein</fullName>
    </recommendedName>
</protein>
<dbReference type="AlphaFoldDB" id="A0A381N5P2"/>
<proteinExistence type="inferred from homology"/>
<dbReference type="InterPro" id="IPR015813">
    <property type="entry name" value="Pyrv/PenolPyrv_kinase-like_dom"/>
</dbReference>
<dbReference type="GO" id="GO:0046872">
    <property type="term" value="F:metal ion binding"/>
    <property type="evidence" value="ECO:0007669"/>
    <property type="project" value="UniProtKB-KW"/>
</dbReference>
<evidence type="ECO:0000256" key="3">
    <source>
        <dbReference type="ARBA" id="ARBA00023239"/>
    </source>
</evidence>
<dbReference type="InterPro" id="IPR050251">
    <property type="entry name" value="HpcH-HpaI_aldolase"/>
</dbReference>
<dbReference type="InterPro" id="IPR005000">
    <property type="entry name" value="Aldolase/citrate-lyase_domain"/>
</dbReference>
<dbReference type="PANTHER" id="PTHR30502">
    <property type="entry name" value="2-KETO-3-DEOXY-L-RHAMNONATE ALDOLASE"/>
    <property type="match status" value="1"/>
</dbReference>